<dbReference type="SMART" id="SM00490">
    <property type="entry name" value="HELICc"/>
    <property type="match status" value="1"/>
</dbReference>
<reference evidence="6 7" key="1">
    <citation type="submission" date="2013-08" db="EMBL/GenBank/DDBJ databases">
        <title>Genome of Pontibacillus chungwhensis.</title>
        <authorList>
            <person name="Wang Q."/>
            <person name="Wang G."/>
        </authorList>
    </citation>
    <scope>NUCLEOTIDE SEQUENCE [LARGE SCALE GENOMIC DNA]</scope>
    <source>
        <strain evidence="6 7">BH030062</strain>
    </source>
</reference>
<evidence type="ECO:0000313" key="7">
    <source>
        <dbReference type="Proteomes" id="UP000030153"/>
    </source>
</evidence>
<comment type="caution">
    <text evidence="6">The sequence shown here is derived from an EMBL/GenBank/DDBJ whole genome shotgun (WGS) entry which is preliminary data.</text>
</comment>
<dbReference type="PROSITE" id="PS51192">
    <property type="entry name" value="HELICASE_ATP_BIND_1"/>
    <property type="match status" value="1"/>
</dbReference>
<dbReference type="GO" id="GO:0005524">
    <property type="term" value="F:ATP binding"/>
    <property type="evidence" value="ECO:0007669"/>
    <property type="project" value="UniProtKB-KW"/>
</dbReference>
<dbReference type="RefSeq" id="WP_232299512.1">
    <property type="nucleotide sequence ID" value="NZ_AVBG01000006.1"/>
</dbReference>
<evidence type="ECO:0000259" key="5">
    <source>
        <dbReference type="PROSITE" id="PS51194"/>
    </source>
</evidence>
<dbReference type="EMBL" id="AVBG01000006">
    <property type="protein sequence ID" value="KGP91408.1"/>
    <property type="molecule type" value="Genomic_DNA"/>
</dbReference>
<keyword evidence="2" id="KW-0067">ATP-binding</keyword>
<dbReference type="PANTHER" id="PTHR30580">
    <property type="entry name" value="PRIMOSOMAL PROTEIN N"/>
    <property type="match status" value="1"/>
</dbReference>
<dbReference type="InterPro" id="IPR027417">
    <property type="entry name" value="P-loop_NTPase"/>
</dbReference>
<dbReference type="Gene3D" id="3.40.50.300">
    <property type="entry name" value="P-loop containing nucleotide triphosphate hydrolases"/>
    <property type="match status" value="2"/>
</dbReference>
<evidence type="ECO:0000256" key="1">
    <source>
        <dbReference type="ARBA" id="ARBA00022741"/>
    </source>
</evidence>
<keyword evidence="1" id="KW-0547">Nucleotide-binding</keyword>
<evidence type="ECO:0000259" key="4">
    <source>
        <dbReference type="PROSITE" id="PS51192"/>
    </source>
</evidence>
<dbReference type="Pfam" id="PF00271">
    <property type="entry name" value="Helicase_C"/>
    <property type="match status" value="1"/>
</dbReference>
<dbReference type="PROSITE" id="PS51194">
    <property type="entry name" value="HELICASE_CTER"/>
    <property type="match status" value="1"/>
</dbReference>
<keyword evidence="7" id="KW-1185">Reference proteome</keyword>
<evidence type="ECO:0008006" key="8">
    <source>
        <dbReference type="Google" id="ProtNLM"/>
    </source>
</evidence>
<dbReference type="InterPro" id="IPR014001">
    <property type="entry name" value="Helicase_ATP-bd"/>
</dbReference>
<dbReference type="AlphaFoldDB" id="A0A0A2UXF1"/>
<dbReference type="GO" id="GO:0003677">
    <property type="term" value="F:DNA binding"/>
    <property type="evidence" value="ECO:0007669"/>
    <property type="project" value="UniProtKB-KW"/>
</dbReference>
<gene>
    <name evidence="6" type="ORF">N780_19460</name>
</gene>
<protein>
    <recommendedName>
        <fullName evidence="8">Competence protein</fullName>
    </recommendedName>
</protein>
<dbReference type="SMART" id="SM00487">
    <property type="entry name" value="DEXDc"/>
    <property type="match status" value="1"/>
</dbReference>
<dbReference type="Pfam" id="PF04851">
    <property type="entry name" value="ResIII"/>
    <property type="match status" value="1"/>
</dbReference>
<feature type="domain" description="Helicase C-terminal" evidence="5">
    <location>
        <begin position="332"/>
        <end position="472"/>
    </location>
</feature>
<dbReference type="GO" id="GO:0006310">
    <property type="term" value="P:DNA recombination"/>
    <property type="evidence" value="ECO:0007669"/>
    <property type="project" value="TreeGrafter"/>
</dbReference>
<dbReference type="GO" id="GO:0016787">
    <property type="term" value="F:hydrolase activity"/>
    <property type="evidence" value="ECO:0007669"/>
    <property type="project" value="InterPro"/>
</dbReference>
<dbReference type="eggNOG" id="COG4098">
    <property type="taxonomic scope" value="Bacteria"/>
</dbReference>
<dbReference type="GO" id="GO:0006302">
    <property type="term" value="P:double-strand break repair"/>
    <property type="evidence" value="ECO:0007669"/>
    <property type="project" value="TreeGrafter"/>
</dbReference>
<sequence>MIKRLINWWDGRFERRFSAVFPPNFNNPHDENSPYALSLSGKLLLEHQLPDDRHTLLENKYLIKIPAITKKHFDYACNRCGNRVQRFFASWPCGCGGACVYCRKCVQMGRVSCCSYLYIWSGQLVGFPRVERACAWEGELSWYQSVASERIVEAVDGQSHLLVWAVCGAGKTEMLFAGLERAFAEGKRVCLATPRADVVRELRPRFESAFPNVSIVARYGGSEEVDEGAQFLLATTHQLLYYARAFDVMIIDEVDAFPYHADPMLPYSTARALKPEATLIYLTATPRLDLRIRSHLNLLPTVFVPQRFHGHPLPVPVFHASFDLKKRNVPKALKTWLIEKKKADRRVLLFAPTIEKAEKLKGEIPGSISAHSEDPDRENKIRRFRQEEVDLLITTTILERGVTFPSIDVAVLDASHDVFDEAALVQIAGRAGRSPEDPDGDVVFFHDGASDAMVNARDSIRKMNKLAEKGGE</sequence>
<dbReference type="GO" id="GO:0006270">
    <property type="term" value="P:DNA replication initiation"/>
    <property type="evidence" value="ECO:0007669"/>
    <property type="project" value="TreeGrafter"/>
</dbReference>
<evidence type="ECO:0000256" key="3">
    <source>
        <dbReference type="ARBA" id="ARBA00023125"/>
    </source>
</evidence>
<keyword evidence="3" id="KW-0238">DNA-binding</keyword>
<dbReference type="GO" id="GO:0043138">
    <property type="term" value="F:3'-5' DNA helicase activity"/>
    <property type="evidence" value="ECO:0007669"/>
    <property type="project" value="TreeGrafter"/>
</dbReference>
<organism evidence="6 7">
    <name type="scientific">Pontibacillus chungwhensis BH030062</name>
    <dbReference type="NCBI Taxonomy" id="1385513"/>
    <lineage>
        <taxon>Bacteria</taxon>
        <taxon>Bacillati</taxon>
        <taxon>Bacillota</taxon>
        <taxon>Bacilli</taxon>
        <taxon>Bacillales</taxon>
        <taxon>Bacillaceae</taxon>
        <taxon>Pontibacillus</taxon>
    </lineage>
</organism>
<dbReference type="InterPro" id="IPR006935">
    <property type="entry name" value="Helicase/UvrB_N"/>
</dbReference>
<dbReference type="PANTHER" id="PTHR30580:SF1">
    <property type="entry name" value="COMF OPERON PROTEIN 1"/>
    <property type="match status" value="1"/>
</dbReference>
<dbReference type="Proteomes" id="UP000030153">
    <property type="component" value="Unassembled WGS sequence"/>
</dbReference>
<dbReference type="SUPFAM" id="SSF52540">
    <property type="entry name" value="P-loop containing nucleoside triphosphate hydrolases"/>
    <property type="match status" value="1"/>
</dbReference>
<evidence type="ECO:0000256" key="2">
    <source>
        <dbReference type="ARBA" id="ARBA00022840"/>
    </source>
</evidence>
<proteinExistence type="predicted"/>
<name>A0A0A2UXF1_9BACI</name>
<dbReference type="InterPro" id="IPR001650">
    <property type="entry name" value="Helicase_C-like"/>
</dbReference>
<dbReference type="STRING" id="1385513.N780_19460"/>
<feature type="domain" description="Helicase ATP-binding" evidence="4">
    <location>
        <begin position="152"/>
        <end position="304"/>
    </location>
</feature>
<evidence type="ECO:0000313" key="6">
    <source>
        <dbReference type="EMBL" id="KGP91408.1"/>
    </source>
</evidence>
<accession>A0A0A2UXF1</accession>